<keyword evidence="2" id="KW-0378">Hydrolase</keyword>
<dbReference type="EMBL" id="MTSE01000010">
    <property type="protein sequence ID" value="OUJ72467.1"/>
    <property type="molecule type" value="Genomic_DNA"/>
</dbReference>
<dbReference type="PANTHER" id="PTHR37827:SF1">
    <property type="entry name" value="HNH DOMAIN-CONTAINING PROTEIN"/>
    <property type="match status" value="1"/>
</dbReference>
<comment type="caution">
    <text evidence="2">The sequence shown here is derived from an EMBL/GenBank/DDBJ whole genome shotgun (WGS) entry which is preliminary data.</text>
</comment>
<keyword evidence="3" id="KW-1185">Reference proteome</keyword>
<proteinExistence type="predicted"/>
<dbReference type="PANTHER" id="PTHR37827">
    <property type="entry name" value="TUDOR DOMAIN-CONTAINING PROTEIN"/>
    <property type="match status" value="1"/>
</dbReference>
<feature type="region of interest" description="Disordered" evidence="1">
    <location>
        <begin position="1"/>
        <end position="21"/>
    </location>
</feature>
<reference evidence="2 3" key="1">
    <citation type="submission" date="2017-01" db="EMBL/GenBank/DDBJ databases">
        <title>A new Hymenobacter.</title>
        <authorList>
            <person name="Liang Y."/>
            <person name="Feng F."/>
        </authorList>
    </citation>
    <scope>NUCLEOTIDE SEQUENCE [LARGE SCALE GENOMIC DNA]</scope>
    <source>
        <strain evidence="2">MIMBbqt21</strain>
    </source>
</reference>
<keyword evidence="2" id="KW-0540">Nuclease</keyword>
<name>A0A243WA87_9BACT</name>
<dbReference type="Proteomes" id="UP000194873">
    <property type="component" value="Unassembled WGS sequence"/>
</dbReference>
<evidence type="ECO:0000313" key="3">
    <source>
        <dbReference type="Proteomes" id="UP000194873"/>
    </source>
</evidence>
<accession>A0A243WA87</accession>
<evidence type="ECO:0000256" key="1">
    <source>
        <dbReference type="SAM" id="MobiDB-lite"/>
    </source>
</evidence>
<protein>
    <submittedName>
        <fullName evidence="2">Restriction endonuclease</fullName>
    </submittedName>
</protein>
<dbReference type="AlphaFoldDB" id="A0A243WA87"/>
<keyword evidence="2" id="KW-0255">Endonuclease</keyword>
<dbReference type="GO" id="GO:0004519">
    <property type="term" value="F:endonuclease activity"/>
    <property type="evidence" value="ECO:0007669"/>
    <property type="project" value="UniProtKB-KW"/>
</dbReference>
<sequence length="111" mass="13420">MPRRRTVHSDQFLETERRTSGEPQCQLCLRYVRHVTRHHLVPREEGGRYGPVADLCQPCHSTVHLLLSNRELARKYGTIEALREAEELQKYLHWIRRSRVEHISNRRRRWN</sequence>
<evidence type="ECO:0000313" key="2">
    <source>
        <dbReference type="EMBL" id="OUJ72467.1"/>
    </source>
</evidence>
<organism evidence="2 3">
    <name type="scientific">Hymenobacter crusticola</name>
    <dbReference type="NCBI Taxonomy" id="1770526"/>
    <lineage>
        <taxon>Bacteria</taxon>
        <taxon>Pseudomonadati</taxon>
        <taxon>Bacteroidota</taxon>
        <taxon>Cytophagia</taxon>
        <taxon>Cytophagales</taxon>
        <taxon>Hymenobacteraceae</taxon>
        <taxon>Hymenobacter</taxon>
    </lineage>
</organism>
<gene>
    <name evidence="2" type="ORF">BXP70_18060</name>
</gene>
<dbReference type="RefSeq" id="WP_245849674.1">
    <property type="nucleotide sequence ID" value="NZ_MTSE01000010.1"/>
</dbReference>